<evidence type="ECO:0000256" key="3">
    <source>
        <dbReference type="ARBA" id="ARBA00022729"/>
    </source>
</evidence>
<evidence type="ECO:0000259" key="4">
    <source>
        <dbReference type="Pfam" id="PF00496"/>
    </source>
</evidence>
<protein>
    <submittedName>
        <fullName evidence="5">ABC transporter substrate-binding protein</fullName>
    </submittedName>
</protein>
<dbReference type="Gene3D" id="3.10.105.10">
    <property type="entry name" value="Dipeptide-binding Protein, Domain 3"/>
    <property type="match status" value="1"/>
</dbReference>
<dbReference type="Gene3D" id="3.90.76.10">
    <property type="entry name" value="Dipeptide-binding Protein, Domain 1"/>
    <property type="match status" value="1"/>
</dbReference>
<sequence length="538" mass="61781">MEKKKSLKKSRLKLLRHGLGWIFCITLLFGAHAIFFTTNTYANDSKKTPQDTLRVIAHIATSWVVGNSVVEPLVYVDNENNFVPNLAKQWTLGPEYIDLHLHQGVVFHDDTPFNSSSVLQNWERYVETAATKTPYFTLDLRLAIRDMEALDAHTVRMYFHVDAFMGQILVYLRSFYMYSPTFFEAFNGRYPQGNQANILKAGPWGTGPYEITKIQDGGAISLLRANARYWQKGYPRTQNLEIYSPAALNTQEAYQWMIEGKADLFDAVSPSMLPILGKHAHLHRTLKYPTSHLTTLFNTRKPNSPLRDIRVREALNLLVDRHTLHRFVSQGSARMTAFILPLDESNGLQPYPYDPQRATLLLNEAGFNEANPLPLVIGYYISEEKLAKAIGAMLQSKGVAVEFEQYTTRQEYYKHIKNYTHGPDNPIEGERWDLSIVQSGLYTNTVATHFEAFYGKGGNRWIEVDNEADRLFLEAMHAPSWEKAQEKFVQMELYLYQQHYSMPLFIWPSIFTMHQRIAHNSFSGSGYLLNLKEISIAK</sequence>
<reference evidence="5 6" key="2">
    <citation type="submission" date="2021-02" db="EMBL/GenBank/DDBJ databases">
        <title>Sulfurospirillum tamanensis sp. nov.</title>
        <authorList>
            <person name="Frolova A."/>
            <person name="Merkel A."/>
            <person name="Slobodkin A."/>
        </authorList>
    </citation>
    <scope>NUCLEOTIDE SEQUENCE [LARGE SCALE GENOMIC DNA]</scope>
    <source>
        <strain evidence="5 6">T05b</strain>
    </source>
</reference>
<gene>
    <name evidence="5" type="ORF">JWV37_05860</name>
</gene>
<evidence type="ECO:0000256" key="1">
    <source>
        <dbReference type="ARBA" id="ARBA00005695"/>
    </source>
</evidence>
<dbReference type="PANTHER" id="PTHR30290:SF9">
    <property type="entry name" value="OLIGOPEPTIDE-BINDING PROTEIN APPA"/>
    <property type="match status" value="1"/>
</dbReference>
<keyword evidence="3" id="KW-0732">Signal</keyword>
<dbReference type="PANTHER" id="PTHR30290">
    <property type="entry name" value="PERIPLASMIC BINDING COMPONENT OF ABC TRANSPORTER"/>
    <property type="match status" value="1"/>
</dbReference>
<comment type="similarity">
    <text evidence="1">Belongs to the bacterial solute-binding protein 5 family.</text>
</comment>
<dbReference type="SUPFAM" id="SSF53850">
    <property type="entry name" value="Periplasmic binding protein-like II"/>
    <property type="match status" value="1"/>
</dbReference>
<dbReference type="InterPro" id="IPR000914">
    <property type="entry name" value="SBP_5_dom"/>
</dbReference>
<reference evidence="6" key="1">
    <citation type="submission" date="2021-02" db="EMBL/GenBank/DDBJ databases">
        <title>Sulfurospirillum tamanensis sp. nov.</title>
        <authorList>
            <person name="Merkel A.Y."/>
        </authorList>
    </citation>
    <scope>NUCLEOTIDE SEQUENCE [LARGE SCALE GENOMIC DNA]</scope>
    <source>
        <strain evidence="6">T05b</strain>
    </source>
</reference>
<keyword evidence="2" id="KW-0813">Transport</keyword>
<keyword evidence="6" id="KW-1185">Reference proteome</keyword>
<dbReference type="CDD" id="cd00995">
    <property type="entry name" value="PBP2_NikA_DppA_OppA_like"/>
    <property type="match status" value="1"/>
</dbReference>
<dbReference type="PIRSF" id="PIRSF002741">
    <property type="entry name" value="MppA"/>
    <property type="match status" value="1"/>
</dbReference>
<dbReference type="Gene3D" id="3.40.190.10">
    <property type="entry name" value="Periplasmic binding protein-like II"/>
    <property type="match status" value="1"/>
</dbReference>
<dbReference type="Pfam" id="PF00496">
    <property type="entry name" value="SBP_bac_5"/>
    <property type="match status" value="1"/>
</dbReference>
<organism evidence="5 6">
    <name type="scientific">Sulfurospirillum tamanense</name>
    <dbReference type="NCBI Taxonomy" id="2813362"/>
    <lineage>
        <taxon>Bacteria</taxon>
        <taxon>Pseudomonadati</taxon>
        <taxon>Campylobacterota</taxon>
        <taxon>Epsilonproteobacteria</taxon>
        <taxon>Campylobacterales</taxon>
        <taxon>Sulfurospirillaceae</taxon>
        <taxon>Sulfurospirillum</taxon>
    </lineage>
</organism>
<evidence type="ECO:0000313" key="5">
    <source>
        <dbReference type="EMBL" id="MBN2964296.1"/>
    </source>
</evidence>
<evidence type="ECO:0000256" key="2">
    <source>
        <dbReference type="ARBA" id="ARBA00022448"/>
    </source>
</evidence>
<dbReference type="InterPro" id="IPR030678">
    <property type="entry name" value="Peptide/Ni-bd"/>
</dbReference>
<comment type="caution">
    <text evidence="5">The sequence shown here is derived from an EMBL/GenBank/DDBJ whole genome shotgun (WGS) entry which is preliminary data.</text>
</comment>
<feature type="domain" description="Solute-binding protein family 5" evidence="4">
    <location>
        <begin position="82"/>
        <end position="456"/>
    </location>
</feature>
<dbReference type="Proteomes" id="UP000703590">
    <property type="component" value="Unassembled WGS sequence"/>
</dbReference>
<dbReference type="InterPro" id="IPR039424">
    <property type="entry name" value="SBP_5"/>
</dbReference>
<proteinExistence type="inferred from homology"/>
<dbReference type="EMBL" id="JAFHKK010000010">
    <property type="protein sequence ID" value="MBN2964296.1"/>
    <property type="molecule type" value="Genomic_DNA"/>
</dbReference>
<name>A0ABS2WRP2_9BACT</name>
<evidence type="ECO:0000313" key="6">
    <source>
        <dbReference type="Proteomes" id="UP000703590"/>
    </source>
</evidence>
<dbReference type="RefSeq" id="WP_205458845.1">
    <property type="nucleotide sequence ID" value="NZ_JAFHKK010000010.1"/>
</dbReference>
<accession>A0ABS2WRP2</accession>